<evidence type="ECO:0000313" key="2">
    <source>
        <dbReference type="Proteomes" id="UP000216188"/>
    </source>
</evidence>
<reference evidence="1 2" key="1">
    <citation type="submission" date="2017-07" db="EMBL/GenBank/DDBJ databases">
        <title>Phylogenetic study on the rhizospheric bacterium Ochrobactrum sp. A44.</title>
        <authorList>
            <person name="Krzyzanowska D.M."/>
            <person name="Ossowicki A."/>
            <person name="Rajewska M."/>
            <person name="Maciag T."/>
            <person name="Kaczynski Z."/>
            <person name="Czerwicka M."/>
            <person name="Jafra S."/>
        </authorList>
    </citation>
    <scope>NUCLEOTIDE SEQUENCE [LARGE SCALE GENOMIC DNA]</scope>
    <source>
        <strain evidence="1 2">CCUG 30717</strain>
    </source>
</reference>
<dbReference type="EMBL" id="NNRM01000039">
    <property type="protein sequence ID" value="OYR23681.1"/>
    <property type="molecule type" value="Genomic_DNA"/>
</dbReference>
<name>A0A256GAK4_9HYPH</name>
<proteinExistence type="predicted"/>
<dbReference type="AlphaFoldDB" id="A0A256GAK4"/>
<dbReference type="Proteomes" id="UP000216188">
    <property type="component" value="Unassembled WGS sequence"/>
</dbReference>
<gene>
    <name evidence="1" type="ORF">CEV34_3685</name>
</gene>
<organism evidence="1 2">
    <name type="scientific">Brucella pseudogrignonensis</name>
    <dbReference type="NCBI Taxonomy" id="419475"/>
    <lineage>
        <taxon>Bacteria</taxon>
        <taxon>Pseudomonadati</taxon>
        <taxon>Pseudomonadota</taxon>
        <taxon>Alphaproteobacteria</taxon>
        <taxon>Hyphomicrobiales</taxon>
        <taxon>Brucellaceae</taxon>
        <taxon>Brucella/Ochrobactrum group</taxon>
        <taxon>Brucella</taxon>
    </lineage>
</organism>
<protein>
    <submittedName>
        <fullName evidence="1">Uncharacterized protein</fullName>
    </submittedName>
</protein>
<accession>A0A256GAK4</accession>
<evidence type="ECO:0000313" key="1">
    <source>
        <dbReference type="EMBL" id="OYR23681.1"/>
    </source>
</evidence>
<keyword evidence="2" id="KW-1185">Reference proteome</keyword>
<sequence>MTEIAIIFFQPAWQACTTESRNSVQDNIARPLSHAIHLSQLMQFSNRSHPWWV</sequence>
<comment type="caution">
    <text evidence="1">The sequence shown here is derived from an EMBL/GenBank/DDBJ whole genome shotgun (WGS) entry which is preliminary data.</text>
</comment>